<proteinExistence type="inferred from homology"/>
<dbReference type="InterPro" id="IPR050190">
    <property type="entry name" value="UPF0213_domain"/>
</dbReference>
<dbReference type="Pfam" id="PF01541">
    <property type="entry name" value="GIY-YIG"/>
    <property type="match status" value="1"/>
</dbReference>
<dbReference type="InterPro" id="IPR035901">
    <property type="entry name" value="GIY-YIG_endonuc_sf"/>
</dbReference>
<evidence type="ECO:0000256" key="1">
    <source>
        <dbReference type="ARBA" id="ARBA00007435"/>
    </source>
</evidence>
<evidence type="ECO:0000313" key="4">
    <source>
        <dbReference type="Proteomes" id="UP000634004"/>
    </source>
</evidence>
<dbReference type="RefSeq" id="WP_233354082.1">
    <property type="nucleotide sequence ID" value="NZ_BMZH01000007.1"/>
</dbReference>
<dbReference type="PANTHER" id="PTHR34477">
    <property type="entry name" value="UPF0213 PROTEIN YHBQ"/>
    <property type="match status" value="1"/>
</dbReference>
<dbReference type="PROSITE" id="PS50164">
    <property type="entry name" value="GIY_YIG"/>
    <property type="match status" value="1"/>
</dbReference>
<comment type="caution">
    <text evidence="3">The sequence shown here is derived from an EMBL/GenBank/DDBJ whole genome shotgun (WGS) entry which is preliminary data.</text>
</comment>
<dbReference type="SUPFAM" id="SSF82771">
    <property type="entry name" value="GIY-YIG endonuclease"/>
    <property type="match status" value="1"/>
</dbReference>
<sequence length="99" mass="12115">MMRGYVYILCNRKNGALYIGFTKSLYERVQEHKNKANPNSHTAQYDIDRLVYFETYDLIREALRREKQLKDWNRSWKIALIEKDNPEWQEITLDWRDLS</sequence>
<protein>
    <submittedName>
        <fullName evidence="3">Nuclease</fullName>
    </submittedName>
</protein>
<reference evidence="3" key="2">
    <citation type="submission" date="2020-09" db="EMBL/GenBank/DDBJ databases">
        <authorList>
            <person name="Sun Q."/>
            <person name="Kim S."/>
        </authorList>
    </citation>
    <scope>NUCLEOTIDE SEQUENCE</scope>
    <source>
        <strain evidence="3">KCTC 32513</strain>
    </source>
</reference>
<accession>A0A8J3CRE2</accession>
<comment type="similarity">
    <text evidence="1">Belongs to the UPF0213 family.</text>
</comment>
<evidence type="ECO:0000313" key="3">
    <source>
        <dbReference type="EMBL" id="GHA95989.1"/>
    </source>
</evidence>
<dbReference type="Gene3D" id="3.40.1440.10">
    <property type="entry name" value="GIY-YIG endonuclease"/>
    <property type="match status" value="1"/>
</dbReference>
<reference evidence="3" key="1">
    <citation type="journal article" date="2014" name="Int. J. Syst. Evol. Microbiol.">
        <title>Complete genome sequence of Corynebacterium casei LMG S-19264T (=DSM 44701T), isolated from a smear-ripened cheese.</title>
        <authorList>
            <consortium name="US DOE Joint Genome Institute (JGI-PGF)"/>
            <person name="Walter F."/>
            <person name="Albersmeier A."/>
            <person name="Kalinowski J."/>
            <person name="Ruckert C."/>
        </authorList>
    </citation>
    <scope>NUCLEOTIDE SEQUENCE</scope>
    <source>
        <strain evidence="3">KCTC 32513</strain>
    </source>
</reference>
<keyword evidence="4" id="KW-1185">Reference proteome</keyword>
<dbReference type="Proteomes" id="UP000634004">
    <property type="component" value="Unassembled WGS sequence"/>
</dbReference>
<dbReference type="EMBL" id="BMZH01000007">
    <property type="protein sequence ID" value="GHA95989.1"/>
    <property type="molecule type" value="Genomic_DNA"/>
</dbReference>
<dbReference type="InterPro" id="IPR000305">
    <property type="entry name" value="GIY-YIG_endonuc"/>
</dbReference>
<gene>
    <name evidence="3" type="ORF">GCM10009069_18600</name>
</gene>
<dbReference type="SMART" id="SM00465">
    <property type="entry name" value="GIYc"/>
    <property type="match status" value="1"/>
</dbReference>
<feature type="domain" description="GIY-YIG" evidence="2">
    <location>
        <begin position="2"/>
        <end position="79"/>
    </location>
</feature>
<organism evidence="3 4">
    <name type="scientific">Algimonas arctica</name>
    <dbReference type="NCBI Taxonomy" id="1479486"/>
    <lineage>
        <taxon>Bacteria</taxon>
        <taxon>Pseudomonadati</taxon>
        <taxon>Pseudomonadota</taxon>
        <taxon>Alphaproteobacteria</taxon>
        <taxon>Maricaulales</taxon>
        <taxon>Robiginitomaculaceae</taxon>
        <taxon>Algimonas</taxon>
    </lineage>
</organism>
<dbReference type="CDD" id="cd10448">
    <property type="entry name" value="GIY-YIG_unchar_3"/>
    <property type="match status" value="1"/>
</dbReference>
<name>A0A8J3CRE2_9PROT</name>
<dbReference type="AlphaFoldDB" id="A0A8J3CRE2"/>
<dbReference type="PANTHER" id="PTHR34477:SF5">
    <property type="entry name" value="BSL5627 PROTEIN"/>
    <property type="match status" value="1"/>
</dbReference>
<evidence type="ECO:0000259" key="2">
    <source>
        <dbReference type="PROSITE" id="PS50164"/>
    </source>
</evidence>